<evidence type="ECO:0000256" key="2">
    <source>
        <dbReference type="ARBA" id="ARBA00023125"/>
    </source>
</evidence>
<comment type="caution">
    <text evidence="5">The sequence shown here is derived from an EMBL/GenBank/DDBJ whole genome shotgun (WGS) entry which is preliminary data.</text>
</comment>
<feature type="domain" description="HTH cro/C1-type" evidence="4">
    <location>
        <begin position="21"/>
        <end position="75"/>
    </location>
</feature>
<dbReference type="InterPro" id="IPR050807">
    <property type="entry name" value="TransReg_Diox_bact_type"/>
</dbReference>
<sequence length="81" mass="8824">MPRVSFKTDKDGQLGLLGAAVRARRKAALLSQEALADRAEIDRSHMGKIERGERNVTLLNVLRIAQALDCKPSELLAEAGL</sequence>
<evidence type="ECO:0000313" key="6">
    <source>
        <dbReference type="Proteomes" id="UP001189792"/>
    </source>
</evidence>
<dbReference type="PANTHER" id="PTHR46797:SF23">
    <property type="entry name" value="HTH-TYPE TRANSCRIPTIONAL REGULATOR SUTR"/>
    <property type="match status" value="1"/>
</dbReference>
<proteinExistence type="predicted"/>
<dbReference type="CDD" id="cd00093">
    <property type="entry name" value="HTH_XRE"/>
    <property type="match status" value="1"/>
</dbReference>
<evidence type="ECO:0000313" key="5">
    <source>
        <dbReference type="EMBL" id="CAJ0893296.1"/>
    </source>
</evidence>
<evidence type="ECO:0000259" key="4">
    <source>
        <dbReference type="PROSITE" id="PS50943"/>
    </source>
</evidence>
<evidence type="ECO:0000256" key="3">
    <source>
        <dbReference type="ARBA" id="ARBA00023163"/>
    </source>
</evidence>
<dbReference type="Proteomes" id="UP001189792">
    <property type="component" value="Unassembled WGS sequence"/>
</dbReference>
<gene>
    <name evidence="5" type="ORF">R77564_03700</name>
</gene>
<dbReference type="SMART" id="SM00530">
    <property type="entry name" value="HTH_XRE"/>
    <property type="match status" value="1"/>
</dbReference>
<keyword evidence="3" id="KW-0804">Transcription</keyword>
<dbReference type="EMBL" id="CAUDLI010000008">
    <property type="protein sequence ID" value="CAJ0893296.1"/>
    <property type="molecule type" value="Genomic_DNA"/>
</dbReference>
<keyword evidence="6" id="KW-1185">Reference proteome</keyword>
<dbReference type="Pfam" id="PF01381">
    <property type="entry name" value="HTH_3"/>
    <property type="match status" value="1"/>
</dbReference>
<dbReference type="Gene3D" id="1.10.260.40">
    <property type="entry name" value="lambda repressor-like DNA-binding domains"/>
    <property type="match status" value="1"/>
</dbReference>
<dbReference type="RefSeq" id="WP_206274088.1">
    <property type="nucleotide sequence ID" value="NZ_CAUDLI010000008.1"/>
</dbReference>
<keyword evidence="1" id="KW-0805">Transcription regulation</keyword>
<protein>
    <recommendedName>
        <fullName evidence="4">HTH cro/C1-type domain-containing protein</fullName>
    </recommendedName>
</protein>
<organism evidence="5 6">
    <name type="scientific">Ralstonia flatus</name>
    <dbReference type="NCBI Taxonomy" id="3058601"/>
    <lineage>
        <taxon>Bacteria</taxon>
        <taxon>Pseudomonadati</taxon>
        <taxon>Pseudomonadota</taxon>
        <taxon>Betaproteobacteria</taxon>
        <taxon>Burkholderiales</taxon>
        <taxon>Burkholderiaceae</taxon>
        <taxon>Ralstonia</taxon>
    </lineage>
</organism>
<dbReference type="InterPro" id="IPR001387">
    <property type="entry name" value="Cro/C1-type_HTH"/>
</dbReference>
<evidence type="ECO:0000256" key="1">
    <source>
        <dbReference type="ARBA" id="ARBA00023015"/>
    </source>
</evidence>
<accession>A0ABN9KJC3</accession>
<dbReference type="PROSITE" id="PS50943">
    <property type="entry name" value="HTH_CROC1"/>
    <property type="match status" value="1"/>
</dbReference>
<dbReference type="SUPFAM" id="SSF47413">
    <property type="entry name" value="lambda repressor-like DNA-binding domains"/>
    <property type="match status" value="1"/>
</dbReference>
<reference evidence="5 6" key="1">
    <citation type="submission" date="2023-07" db="EMBL/GenBank/DDBJ databases">
        <authorList>
            <person name="Peeters C."/>
        </authorList>
    </citation>
    <scope>NUCLEOTIDE SEQUENCE [LARGE SCALE GENOMIC DNA]</scope>
    <source>
        <strain evidence="5 6">LMG 32965</strain>
    </source>
</reference>
<dbReference type="PANTHER" id="PTHR46797">
    <property type="entry name" value="HTH-TYPE TRANSCRIPTIONAL REGULATOR"/>
    <property type="match status" value="1"/>
</dbReference>
<dbReference type="InterPro" id="IPR010982">
    <property type="entry name" value="Lambda_DNA-bd_dom_sf"/>
</dbReference>
<name>A0ABN9KJC3_9RALS</name>
<keyword evidence="2" id="KW-0238">DNA-binding</keyword>